<gene>
    <name evidence="1" type="ORF">HMPREF9220_0467</name>
</gene>
<comment type="caution">
    <text evidence="1">The sequence shown here is derived from an EMBL/GenBank/DDBJ whole genome shotgun (WGS) entry which is preliminary data.</text>
</comment>
<name>E4L9N9_9FIRM</name>
<evidence type="ECO:0000313" key="2">
    <source>
        <dbReference type="Proteomes" id="UP000004594"/>
    </source>
</evidence>
<sequence>MQKRNIVKLSKFIKFTFHANLFQNKNRPFKYRKVGKDKKRIIR</sequence>
<proteinExistence type="predicted"/>
<dbReference type="Proteomes" id="UP000004594">
    <property type="component" value="Unassembled WGS sequence"/>
</dbReference>
<reference evidence="1 2" key="1">
    <citation type="submission" date="2010-11" db="EMBL/GenBank/DDBJ databases">
        <authorList>
            <person name="Durkin A.S."/>
            <person name="Madupu R."/>
            <person name="Torralba M."/>
            <person name="Gillis M."/>
            <person name="Methe B."/>
            <person name="Sutton G."/>
            <person name="Nelson K.E."/>
        </authorList>
    </citation>
    <scope>NUCLEOTIDE SEQUENCE [LARGE SCALE GENOMIC DNA]</scope>
    <source>
        <strain evidence="1 2">UPII 345-E</strain>
    </source>
</reference>
<evidence type="ECO:0000313" key="1">
    <source>
        <dbReference type="EMBL" id="EFR42534.1"/>
    </source>
</evidence>
<dbReference type="EMBL" id="AENT01000024">
    <property type="protein sequence ID" value="EFR42534.1"/>
    <property type="molecule type" value="Genomic_DNA"/>
</dbReference>
<organism evidence="1 2">
    <name type="scientific">Dialister micraerophilus UPII 345-E</name>
    <dbReference type="NCBI Taxonomy" id="910314"/>
    <lineage>
        <taxon>Bacteria</taxon>
        <taxon>Bacillati</taxon>
        <taxon>Bacillota</taxon>
        <taxon>Negativicutes</taxon>
        <taxon>Veillonellales</taxon>
        <taxon>Veillonellaceae</taxon>
        <taxon>Dialister</taxon>
    </lineage>
</organism>
<protein>
    <submittedName>
        <fullName evidence="1">Uncharacterized protein</fullName>
    </submittedName>
</protein>
<dbReference type="AlphaFoldDB" id="E4L9N9"/>
<accession>E4L9N9</accession>